<evidence type="ECO:0000313" key="2">
    <source>
        <dbReference type="EMBL" id="SCU85044.1"/>
    </source>
</evidence>
<evidence type="ECO:0000313" key="3">
    <source>
        <dbReference type="Proteomes" id="UP000190274"/>
    </source>
</evidence>
<feature type="region of interest" description="Disordered" evidence="1">
    <location>
        <begin position="280"/>
        <end position="305"/>
    </location>
</feature>
<feature type="region of interest" description="Disordered" evidence="1">
    <location>
        <begin position="1"/>
        <end position="20"/>
    </location>
</feature>
<dbReference type="EMBL" id="LT598454">
    <property type="protein sequence ID" value="SCU85044.1"/>
    <property type="molecule type" value="Genomic_DNA"/>
</dbReference>
<sequence>MEETRHYRAQRRSSQDDYISECHRQDEKLRSYTFPVYLETHRKWKPVASDECAPSPKTQYTRLGVSSAAAEEKDKRATACTGGGLFADEFSTKPETSGNWCTHRNTALDIVSRRPSLGQLRHNSLFSMVSFSSRSEESSPTARKPHHRRSSAVSMEKNVAWRLSLQFGEGHVGSKKAYTQDNRSSTSHDLQSPLALMAHTSEQLRRNSDCNFKAEAQLWTRGIRKSNSVYAGFPETGDQVPKTIELDLSRHLTSSEYSPTSVVARAKPEHECWLLPPLQFSDLSSPEEEDTPSSTENECLAGRNDDSELLSLKDFLISS</sequence>
<feature type="region of interest" description="Disordered" evidence="1">
    <location>
        <begin position="132"/>
        <end position="154"/>
    </location>
</feature>
<evidence type="ECO:0000256" key="1">
    <source>
        <dbReference type="SAM" id="MobiDB-lite"/>
    </source>
</evidence>
<proteinExistence type="predicted"/>
<protein>
    <submittedName>
        <fullName evidence="2">LADA_0D05380g1_1</fullName>
    </submittedName>
</protein>
<dbReference type="OrthoDB" id="4036504at2759"/>
<dbReference type="AlphaFoldDB" id="A0A1G4J5F1"/>
<dbReference type="Proteomes" id="UP000190274">
    <property type="component" value="Chromosome D"/>
</dbReference>
<name>A0A1G4J5F1_9SACH</name>
<organism evidence="2 3">
    <name type="scientific">Lachancea dasiensis</name>
    <dbReference type="NCBI Taxonomy" id="1072105"/>
    <lineage>
        <taxon>Eukaryota</taxon>
        <taxon>Fungi</taxon>
        <taxon>Dikarya</taxon>
        <taxon>Ascomycota</taxon>
        <taxon>Saccharomycotina</taxon>
        <taxon>Saccharomycetes</taxon>
        <taxon>Saccharomycetales</taxon>
        <taxon>Saccharomycetaceae</taxon>
        <taxon>Lachancea</taxon>
    </lineage>
</organism>
<accession>A0A1G4J5F1</accession>
<keyword evidence="3" id="KW-1185">Reference proteome</keyword>
<reference evidence="2 3" key="1">
    <citation type="submission" date="2016-03" db="EMBL/GenBank/DDBJ databases">
        <authorList>
            <person name="Devillers H."/>
        </authorList>
    </citation>
    <scope>NUCLEOTIDE SEQUENCE [LARGE SCALE GENOMIC DNA]</scope>
    <source>
        <strain evidence="2">CBS 10888</strain>
    </source>
</reference>
<gene>
    <name evidence="2" type="ORF">LADA_0D05380G</name>
</gene>